<keyword evidence="1" id="KW-0472">Membrane</keyword>
<accession>A0A5Q0BPQ7</accession>
<evidence type="ECO:0000256" key="1">
    <source>
        <dbReference type="SAM" id="Phobius"/>
    </source>
</evidence>
<dbReference type="InterPro" id="IPR021313">
    <property type="entry name" value="DUF2909"/>
</dbReference>
<keyword evidence="3" id="KW-1185">Reference proteome</keyword>
<evidence type="ECO:0000313" key="2">
    <source>
        <dbReference type="EMBL" id="QFY44068.1"/>
    </source>
</evidence>
<dbReference type="RefSeq" id="WP_153250039.1">
    <property type="nucleotide sequence ID" value="NZ_CP044205.1"/>
</dbReference>
<feature type="transmembrane region" description="Helical" evidence="1">
    <location>
        <begin position="38"/>
        <end position="62"/>
    </location>
</feature>
<dbReference type="KEGG" id="mmob:F6R98_16705"/>
<sequence>MFTKIFVILILLVIIVSLGGALVYLLKDRNRSHRAARALTIRIGLSLALLFFLVLAYSAGWLHPHGLARLPQQ</sequence>
<feature type="transmembrane region" description="Helical" evidence="1">
    <location>
        <begin position="6"/>
        <end position="26"/>
    </location>
</feature>
<gene>
    <name evidence="2" type="ORF">F6R98_16705</name>
</gene>
<dbReference type="Proteomes" id="UP000325755">
    <property type="component" value="Chromosome"/>
</dbReference>
<keyword evidence="1" id="KW-0812">Transmembrane</keyword>
<name>A0A5Q0BPQ7_9GAMM</name>
<dbReference type="Pfam" id="PF11137">
    <property type="entry name" value="DUF2909"/>
    <property type="match status" value="1"/>
</dbReference>
<dbReference type="AlphaFoldDB" id="A0A5Q0BPQ7"/>
<protein>
    <submittedName>
        <fullName evidence="2">DUF2909 domain-containing protein</fullName>
    </submittedName>
</protein>
<organism evidence="2 3">
    <name type="scientific">Candidatus Methylospira mobilis</name>
    <dbReference type="NCBI Taxonomy" id="1808979"/>
    <lineage>
        <taxon>Bacteria</taxon>
        <taxon>Pseudomonadati</taxon>
        <taxon>Pseudomonadota</taxon>
        <taxon>Gammaproteobacteria</taxon>
        <taxon>Methylococcales</taxon>
        <taxon>Methylococcaceae</taxon>
        <taxon>Candidatus Methylospira</taxon>
    </lineage>
</organism>
<proteinExistence type="predicted"/>
<keyword evidence="1" id="KW-1133">Transmembrane helix</keyword>
<dbReference type="EMBL" id="CP044205">
    <property type="protein sequence ID" value="QFY44068.1"/>
    <property type="molecule type" value="Genomic_DNA"/>
</dbReference>
<dbReference type="InParanoid" id="A0A5Q0BPQ7"/>
<evidence type="ECO:0000313" key="3">
    <source>
        <dbReference type="Proteomes" id="UP000325755"/>
    </source>
</evidence>
<reference evidence="2 3" key="1">
    <citation type="submission" date="2019-09" db="EMBL/GenBank/DDBJ databases">
        <title>Ecophysiology of the spiral-shaped methanotroph Methylospira mobilis as revealed by the complete genome sequence.</title>
        <authorList>
            <person name="Oshkin I.Y."/>
            <person name="Dedysh S.N."/>
            <person name="Miroshnikov K."/>
            <person name="Danilova O.V."/>
            <person name="Hakobyan A."/>
            <person name="Liesack W."/>
        </authorList>
    </citation>
    <scope>NUCLEOTIDE SEQUENCE [LARGE SCALE GENOMIC DNA]</scope>
    <source>
        <strain evidence="2 3">Shm1</strain>
    </source>
</reference>